<evidence type="ECO:0000313" key="1">
    <source>
        <dbReference type="EMBL" id="EPF81550.1"/>
    </source>
</evidence>
<dbReference type="AlphaFoldDB" id="S3NN70"/>
<proteinExistence type="predicted"/>
<sequence length="166" mass="19946">MRFLIIALVIVIIFILLRQLERYRWRRYCVERERYFQRNPLRFQSDGQFAISLALPKHVQIKLINAFMWKLVEQCYFKKVFIQKEERINIQIQQVKVTLGDIHLGYLETHYAQQLCKNLNQTDFMVGRPVEVLAEIQVICQQSHFIMCKMQLDLPKDTTLLARSLQ</sequence>
<accession>S3NN70</accession>
<dbReference type="PATRIC" id="fig|421052.3.peg.184"/>
<dbReference type="STRING" id="632955.GCA_000829675_00795"/>
<protein>
    <submittedName>
        <fullName evidence="1">Uncharacterized protein</fullName>
    </submittedName>
</protein>
<name>S3NN70_9GAMM</name>
<dbReference type="eggNOG" id="ENOG50329RN">
    <property type="taxonomic scope" value="Bacteria"/>
</dbReference>
<dbReference type="EMBL" id="ATGI01000002">
    <property type="protein sequence ID" value="EPF81550.1"/>
    <property type="molecule type" value="Genomic_DNA"/>
</dbReference>
<dbReference type="RefSeq" id="WP_016654634.1">
    <property type="nucleotide sequence ID" value="NZ_KE340348.1"/>
</dbReference>
<dbReference type="OrthoDB" id="6690036at2"/>
<keyword evidence="2" id="KW-1185">Reference proteome</keyword>
<organism evidence="1 2">
    <name type="scientific">Acinetobacter rudis CIP 110305</name>
    <dbReference type="NCBI Taxonomy" id="421052"/>
    <lineage>
        <taxon>Bacteria</taxon>
        <taxon>Pseudomonadati</taxon>
        <taxon>Pseudomonadota</taxon>
        <taxon>Gammaproteobacteria</taxon>
        <taxon>Moraxellales</taxon>
        <taxon>Moraxellaceae</taxon>
        <taxon>Acinetobacter</taxon>
    </lineage>
</organism>
<gene>
    <name evidence="1" type="ORF">F945_00184</name>
</gene>
<evidence type="ECO:0000313" key="2">
    <source>
        <dbReference type="Proteomes" id="UP000014568"/>
    </source>
</evidence>
<dbReference type="Proteomes" id="UP000014568">
    <property type="component" value="Unassembled WGS sequence"/>
</dbReference>
<reference evidence="1 2" key="1">
    <citation type="submission" date="2013-06" db="EMBL/GenBank/DDBJ databases">
        <title>The Genome Sequence of Acinetobacter rudis CIP 110305.</title>
        <authorList>
            <consortium name="The Broad Institute Genome Sequencing Platform"/>
            <consortium name="The Broad Institute Genome Sequencing Center for Infectious Disease"/>
            <person name="Cerqueira G."/>
            <person name="Feldgarden M."/>
            <person name="Courvalin P."/>
            <person name="Perichon B."/>
            <person name="Grillot-Courvalin C."/>
            <person name="Clermont D."/>
            <person name="Rocha E."/>
            <person name="Yoon E.-J."/>
            <person name="Nemec A."/>
            <person name="Young S.K."/>
            <person name="Zeng Q."/>
            <person name="Gargeya S."/>
            <person name="Fitzgerald M."/>
            <person name="Abouelleil A."/>
            <person name="Alvarado L."/>
            <person name="Berlin A.M."/>
            <person name="Chapman S.B."/>
            <person name="Dewar J."/>
            <person name="Goldberg J."/>
            <person name="Griggs A."/>
            <person name="Gujja S."/>
            <person name="Hansen M."/>
            <person name="Howarth C."/>
            <person name="Imamovic A."/>
            <person name="Larimer J."/>
            <person name="McCowan C."/>
            <person name="Murphy C."/>
            <person name="Pearson M."/>
            <person name="Priest M."/>
            <person name="Roberts A."/>
            <person name="Saif S."/>
            <person name="Shea T."/>
            <person name="Sykes S."/>
            <person name="Wortman J."/>
            <person name="Nusbaum C."/>
            <person name="Birren B."/>
        </authorList>
    </citation>
    <scope>NUCLEOTIDE SEQUENCE [LARGE SCALE GENOMIC DNA]</scope>
    <source>
        <strain evidence="1 2">CIP 110305</strain>
    </source>
</reference>
<comment type="caution">
    <text evidence="1">The sequence shown here is derived from an EMBL/GenBank/DDBJ whole genome shotgun (WGS) entry which is preliminary data.</text>
</comment>
<dbReference type="HOGENOM" id="CLU_1514748_0_0_6"/>